<dbReference type="InterPro" id="IPR052534">
    <property type="entry name" value="Extracell_DNA_Util/SecSys_Comp"/>
</dbReference>
<dbReference type="PANTHER" id="PTHR40278:SF1">
    <property type="entry name" value="DNA UTILIZATION PROTEIN HOFN"/>
    <property type="match status" value="1"/>
</dbReference>
<comment type="caution">
    <text evidence="2">The sequence shown here is derived from an EMBL/GenBank/DDBJ whole genome shotgun (WGS) entry which is preliminary data.</text>
</comment>
<dbReference type="InterPro" id="IPR007813">
    <property type="entry name" value="PilN"/>
</dbReference>
<reference evidence="2 3" key="1">
    <citation type="submission" date="2019-03" db="EMBL/GenBank/DDBJ databases">
        <title>Metabolic potential of uncultured bacteria and archaea associated with petroleum seepage in deep-sea sediments.</title>
        <authorList>
            <person name="Dong X."/>
            <person name="Hubert C."/>
        </authorList>
    </citation>
    <scope>NUCLEOTIDE SEQUENCE [LARGE SCALE GENOMIC DNA]</scope>
    <source>
        <strain evidence="2">E29_bin52</strain>
    </source>
</reference>
<accession>A0A523W8V7</accession>
<evidence type="ECO:0000313" key="3">
    <source>
        <dbReference type="Proteomes" id="UP000319130"/>
    </source>
</evidence>
<feature type="transmembrane region" description="Helical" evidence="1">
    <location>
        <begin position="20"/>
        <end position="44"/>
    </location>
</feature>
<dbReference type="AlphaFoldDB" id="A0A523W8V7"/>
<dbReference type="EMBL" id="SOIZ01000105">
    <property type="protein sequence ID" value="TET63401.1"/>
    <property type="molecule type" value="Genomic_DNA"/>
</dbReference>
<sequence>MKIQLNLIRGRVSPFRLKRLRGILFAVLLLVFLLLIMGMGYIYIGGYYDIKDYQNRLALVLRQYDALNPEVFRIVKYREEWDSLHRKISLTSELRGKQIWWTPRLQAFSELIPENIWISSISVQKSGPGMTLSLQGFAVPGDNRGFRSIENFARQLKENPVFSKIMKEINLTTASRTEKEEISAMSFRLSCRLAAEESL</sequence>
<keyword evidence="1" id="KW-0812">Transmembrane</keyword>
<evidence type="ECO:0008006" key="4">
    <source>
        <dbReference type="Google" id="ProtNLM"/>
    </source>
</evidence>
<dbReference type="Pfam" id="PF05137">
    <property type="entry name" value="PilN"/>
    <property type="match status" value="1"/>
</dbReference>
<dbReference type="PANTHER" id="PTHR40278">
    <property type="entry name" value="DNA UTILIZATION PROTEIN HOFN"/>
    <property type="match status" value="1"/>
</dbReference>
<evidence type="ECO:0000256" key="1">
    <source>
        <dbReference type="SAM" id="Phobius"/>
    </source>
</evidence>
<organism evidence="2 3">
    <name type="scientific">Aerophobetes bacterium</name>
    <dbReference type="NCBI Taxonomy" id="2030807"/>
    <lineage>
        <taxon>Bacteria</taxon>
        <taxon>Candidatus Aerophobota</taxon>
    </lineage>
</organism>
<keyword evidence="1" id="KW-1133">Transmembrane helix</keyword>
<keyword evidence="1" id="KW-0472">Membrane</keyword>
<dbReference type="Proteomes" id="UP000319130">
    <property type="component" value="Unassembled WGS sequence"/>
</dbReference>
<name>A0A523W8V7_UNCAE</name>
<proteinExistence type="predicted"/>
<protein>
    <recommendedName>
        <fullName evidence="4">PilN domain-containing protein</fullName>
    </recommendedName>
</protein>
<evidence type="ECO:0000313" key="2">
    <source>
        <dbReference type="EMBL" id="TET63401.1"/>
    </source>
</evidence>
<gene>
    <name evidence="2" type="ORF">E3J48_02505</name>
</gene>